<feature type="compositionally biased region" description="Acidic residues" evidence="9">
    <location>
        <begin position="544"/>
        <end position="553"/>
    </location>
</feature>
<organism evidence="10">
    <name type="scientific">Setaria italica</name>
    <name type="common">Foxtail millet</name>
    <name type="synonym">Panicum italicum</name>
    <dbReference type="NCBI Taxonomy" id="4555"/>
    <lineage>
        <taxon>Eukaryota</taxon>
        <taxon>Viridiplantae</taxon>
        <taxon>Streptophyta</taxon>
        <taxon>Embryophyta</taxon>
        <taxon>Tracheophyta</taxon>
        <taxon>Spermatophyta</taxon>
        <taxon>Magnoliopsida</taxon>
        <taxon>Liliopsida</taxon>
        <taxon>Poales</taxon>
        <taxon>Poaceae</taxon>
        <taxon>PACMAD clade</taxon>
        <taxon>Panicoideae</taxon>
        <taxon>Panicodae</taxon>
        <taxon>Paniceae</taxon>
        <taxon>Cenchrinae</taxon>
        <taxon>Setaria</taxon>
    </lineage>
</organism>
<dbReference type="Pfam" id="PF00743">
    <property type="entry name" value="FMO-like"/>
    <property type="match status" value="2"/>
</dbReference>
<proteinExistence type="inferred from homology"/>
<evidence type="ECO:0000313" key="10">
    <source>
        <dbReference type="EMBL" id="RCV09150.1"/>
    </source>
</evidence>
<dbReference type="AlphaFoldDB" id="A0A368PVY8"/>
<feature type="region of interest" description="Disordered" evidence="9">
    <location>
        <begin position="539"/>
        <end position="566"/>
    </location>
</feature>
<dbReference type="OrthoDB" id="66881at2759"/>
<keyword evidence="6 8" id="KW-0560">Oxidoreductase</keyword>
<comment type="similarity">
    <text evidence="2 8">Belongs to the FMO family.</text>
</comment>
<keyword evidence="3 8" id="KW-0285">Flavoprotein</keyword>
<dbReference type="Gene3D" id="3.50.50.60">
    <property type="entry name" value="FAD/NAD(P)-binding domain"/>
    <property type="match status" value="2"/>
</dbReference>
<evidence type="ECO:0000256" key="1">
    <source>
        <dbReference type="ARBA" id="ARBA00001974"/>
    </source>
</evidence>
<evidence type="ECO:0000256" key="5">
    <source>
        <dbReference type="ARBA" id="ARBA00022857"/>
    </source>
</evidence>
<dbReference type="GO" id="GO:0050661">
    <property type="term" value="F:NADP binding"/>
    <property type="evidence" value="ECO:0007669"/>
    <property type="project" value="InterPro"/>
</dbReference>
<protein>
    <recommendedName>
        <fullName evidence="8">Flavin-containing monooxygenase</fullName>
        <ecNumber evidence="8">1.-.-.-</ecNumber>
    </recommendedName>
</protein>
<keyword evidence="5" id="KW-0521">NADP</keyword>
<keyword evidence="4 8" id="KW-0274">FAD</keyword>
<gene>
    <name evidence="10" type="ORF">SETIT_2G003600v2</name>
</gene>
<sequence length="566" mass="62487">MHVRERMFGLVCHATGSGSKHMKRARAERERECLDSCATPLAASTWNEPGLRRDGRGALATTRHGVGVQNLALYACVSGRVAARIVPATTMVSTKTVCVVGAGVSGLISARELRREGHDVTVMEQSAGVGGQWLYDPGTDAGDPLGIAGVHSGVYASLRLNAPRDSMGFSDFPFYPRHDGTGDSRRYPCHGEFLRYIRHFCDAFGLMDAVRLNTKVLHVGMAARGDDGGVMRWTVRSAKQGEADQATVEVFDAVVVASGQYSQPKLPTINGMENWRRRQLHSHSYRVPDSFRGEVVVVVGCGESGKEIALELREVAREVHVSVKSMDDGAVVPGMRKAVSRHHNLHLHLQIECLCEDGRVMFADGSCVVADAVIYCTGYDLSFPFLDTGGLVTVDDNRVGPLYEHTFPPSLAPSLSFIGLPRTVAVPLFYEVQARWVAQVLSGRRSLPSPEEMMRSVEEYHRARETAGVPKRLSHAIFFDLEYCDEFGEKHCGFPRLPEWKKELLRAAVTRLCDDTETFRDDYHDSDLVLQGLRSEGWLKTEDNDGQDDDVIPEPEPLHPPPKICT</sequence>
<dbReference type="FunFam" id="3.50.50.60:FF:000147">
    <property type="entry name" value="Flavin-containing monooxygenase"/>
    <property type="match status" value="1"/>
</dbReference>
<feature type="compositionally biased region" description="Pro residues" evidence="9">
    <location>
        <begin position="554"/>
        <end position="566"/>
    </location>
</feature>
<dbReference type="EMBL" id="CM003529">
    <property type="protein sequence ID" value="RCV09150.1"/>
    <property type="molecule type" value="Genomic_DNA"/>
</dbReference>
<evidence type="ECO:0000256" key="7">
    <source>
        <dbReference type="ARBA" id="ARBA00058243"/>
    </source>
</evidence>
<dbReference type="InterPro" id="IPR036188">
    <property type="entry name" value="FAD/NAD-bd_sf"/>
</dbReference>
<name>A0A368PVY8_SETIT</name>
<dbReference type="InterPro" id="IPR000960">
    <property type="entry name" value="Flavin_mOase"/>
</dbReference>
<evidence type="ECO:0000256" key="2">
    <source>
        <dbReference type="ARBA" id="ARBA00009183"/>
    </source>
</evidence>
<evidence type="ECO:0000256" key="4">
    <source>
        <dbReference type="ARBA" id="ARBA00022827"/>
    </source>
</evidence>
<keyword evidence="8" id="KW-0503">Monooxygenase</keyword>
<dbReference type="GO" id="GO:0004499">
    <property type="term" value="F:N,N-dimethylaniline monooxygenase activity"/>
    <property type="evidence" value="ECO:0007669"/>
    <property type="project" value="InterPro"/>
</dbReference>
<dbReference type="InterPro" id="IPR050346">
    <property type="entry name" value="FMO-like"/>
</dbReference>
<evidence type="ECO:0000256" key="3">
    <source>
        <dbReference type="ARBA" id="ARBA00022630"/>
    </source>
</evidence>
<dbReference type="PRINTS" id="PR00370">
    <property type="entry name" value="FMOXYGENASE"/>
</dbReference>
<dbReference type="GO" id="GO:0050660">
    <property type="term" value="F:flavin adenine dinucleotide binding"/>
    <property type="evidence" value="ECO:0007669"/>
    <property type="project" value="InterPro"/>
</dbReference>
<dbReference type="FunFam" id="3.50.50.60:FF:000565">
    <property type="entry name" value="Flavin-containing monooxygenase"/>
    <property type="match status" value="1"/>
</dbReference>
<evidence type="ECO:0000256" key="9">
    <source>
        <dbReference type="SAM" id="MobiDB-lite"/>
    </source>
</evidence>
<evidence type="ECO:0000256" key="8">
    <source>
        <dbReference type="RuleBase" id="RU361177"/>
    </source>
</evidence>
<dbReference type="PANTHER" id="PTHR23023">
    <property type="entry name" value="DIMETHYLANILINE MONOOXYGENASE"/>
    <property type="match status" value="1"/>
</dbReference>
<comment type="cofactor">
    <cofactor evidence="1 8">
        <name>FAD</name>
        <dbReference type="ChEBI" id="CHEBI:57692"/>
    </cofactor>
</comment>
<accession>A0A368PVY8</accession>
<reference evidence="10" key="1">
    <citation type="journal article" date="2012" name="Nat. Biotechnol.">
        <title>Reference genome sequence of the model plant Setaria.</title>
        <authorList>
            <person name="Bennetzen J.L."/>
            <person name="Schmutz J."/>
            <person name="Wang H."/>
            <person name="Percifield R."/>
            <person name="Hawkins J."/>
            <person name="Pontaroli A.C."/>
            <person name="Estep M."/>
            <person name="Feng L."/>
            <person name="Vaughn J.N."/>
            <person name="Grimwood J."/>
            <person name="Jenkins J."/>
            <person name="Barry K."/>
            <person name="Lindquist E."/>
            <person name="Hellsten U."/>
            <person name="Deshpande S."/>
            <person name="Wang X."/>
            <person name="Wu X."/>
            <person name="Mitros T."/>
            <person name="Triplett J."/>
            <person name="Yang X."/>
            <person name="Ye C.Y."/>
            <person name="Mauro-Herrera M."/>
            <person name="Wang L."/>
            <person name="Li P."/>
            <person name="Sharma M."/>
            <person name="Sharma R."/>
            <person name="Ronald P.C."/>
            <person name="Panaud O."/>
            <person name="Kellogg E.A."/>
            <person name="Brutnell T.P."/>
            <person name="Doust A.N."/>
            <person name="Tuskan G.A."/>
            <person name="Rokhsar D."/>
            <person name="Devos K.M."/>
        </authorList>
    </citation>
    <scope>NUCLEOTIDE SEQUENCE [LARGE SCALE GENOMIC DNA]</scope>
    <source>
        <strain evidence="10">Yugu1</strain>
    </source>
</reference>
<comment type="function">
    <text evidence="7">Catalyzes the conversion of methylthioalkyl glucosinolates of any chain length into methylsulfinylalkyl glucosinolates.</text>
</comment>
<dbReference type="InterPro" id="IPR020946">
    <property type="entry name" value="Flavin_mOase-like"/>
</dbReference>
<evidence type="ECO:0000256" key="6">
    <source>
        <dbReference type="ARBA" id="ARBA00023002"/>
    </source>
</evidence>
<reference evidence="10" key="2">
    <citation type="submission" date="2015-07" db="EMBL/GenBank/DDBJ databases">
        <authorList>
            <person name="Noorani M."/>
        </authorList>
    </citation>
    <scope>NUCLEOTIDE SEQUENCE</scope>
    <source>
        <strain evidence="10">Yugu1</strain>
    </source>
</reference>
<dbReference type="EC" id="1.-.-.-" evidence="8"/>
<dbReference type="SUPFAM" id="SSF51905">
    <property type="entry name" value="FAD/NAD(P)-binding domain"/>
    <property type="match status" value="2"/>
</dbReference>